<comment type="caution">
    <text evidence="1">The sequence shown here is derived from an EMBL/GenBank/DDBJ whole genome shotgun (WGS) entry which is preliminary data.</text>
</comment>
<evidence type="ECO:0008006" key="3">
    <source>
        <dbReference type="Google" id="ProtNLM"/>
    </source>
</evidence>
<dbReference type="EMBL" id="JAJSOF020000040">
    <property type="protein sequence ID" value="KAJ4426335.1"/>
    <property type="molecule type" value="Genomic_DNA"/>
</dbReference>
<dbReference type="Proteomes" id="UP001148838">
    <property type="component" value="Unassembled WGS sequence"/>
</dbReference>
<gene>
    <name evidence="1" type="ORF">ANN_27149</name>
</gene>
<organism evidence="1 2">
    <name type="scientific">Periplaneta americana</name>
    <name type="common">American cockroach</name>
    <name type="synonym">Blatta americana</name>
    <dbReference type="NCBI Taxonomy" id="6978"/>
    <lineage>
        <taxon>Eukaryota</taxon>
        <taxon>Metazoa</taxon>
        <taxon>Ecdysozoa</taxon>
        <taxon>Arthropoda</taxon>
        <taxon>Hexapoda</taxon>
        <taxon>Insecta</taxon>
        <taxon>Pterygota</taxon>
        <taxon>Neoptera</taxon>
        <taxon>Polyneoptera</taxon>
        <taxon>Dictyoptera</taxon>
        <taxon>Blattodea</taxon>
        <taxon>Blattoidea</taxon>
        <taxon>Blattidae</taxon>
        <taxon>Blattinae</taxon>
        <taxon>Periplaneta</taxon>
    </lineage>
</organism>
<name>A0ABQ8RXH7_PERAM</name>
<proteinExistence type="predicted"/>
<sequence>MRIYNLEETAVTAVVQAPKFVAETGVKQIGQAVSAKRGQLVIFCAIISATGQTMPPVFDFPREKFRNIFLQGALPGSLGLLTKQAG</sequence>
<keyword evidence="2" id="KW-1185">Reference proteome</keyword>
<evidence type="ECO:0000313" key="1">
    <source>
        <dbReference type="EMBL" id="KAJ4426335.1"/>
    </source>
</evidence>
<protein>
    <recommendedName>
        <fullName evidence="3">Per a allergen</fullName>
    </recommendedName>
</protein>
<evidence type="ECO:0000313" key="2">
    <source>
        <dbReference type="Proteomes" id="UP001148838"/>
    </source>
</evidence>
<reference evidence="1 2" key="1">
    <citation type="journal article" date="2022" name="Allergy">
        <title>Genome assembly and annotation of Periplaneta americana reveal a comprehensive cockroach allergen profile.</title>
        <authorList>
            <person name="Wang L."/>
            <person name="Xiong Q."/>
            <person name="Saelim N."/>
            <person name="Wang L."/>
            <person name="Nong W."/>
            <person name="Wan A.T."/>
            <person name="Shi M."/>
            <person name="Liu X."/>
            <person name="Cao Q."/>
            <person name="Hui J.H.L."/>
            <person name="Sookrung N."/>
            <person name="Leung T.F."/>
            <person name="Tungtrongchitr A."/>
            <person name="Tsui S.K.W."/>
        </authorList>
    </citation>
    <scope>NUCLEOTIDE SEQUENCE [LARGE SCALE GENOMIC DNA]</scope>
    <source>
        <strain evidence="1">PWHHKU_190912</strain>
    </source>
</reference>
<accession>A0ABQ8RXH7</accession>